<protein>
    <submittedName>
        <fullName evidence="6">Cobalt transport protein</fullName>
    </submittedName>
</protein>
<dbReference type="EMBL" id="DF820469">
    <property type="protein sequence ID" value="GAK59098.1"/>
    <property type="molecule type" value="Genomic_DNA"/>
</dbReference>
<evidence type="ECO:0000256" key="1">
    <source>
        <dbReference type="ARBA" id="ARBA00004141"/>
    </source>
</evidence>
<dbReference type="STRING" id="1499967.U27_06074"/>
<keyword evidence="2 5" id="KW-0812">Transmembrane</keyword>
<dbReference type="PANTHER" id="PTHR33514:SF13">
    <property type="entry name" value="PROTEIN ABCI12, CHLOROPLASTIC"/>
    <property type="match status" value="1"/>
</dbReference>
<dbReference type="CDD" id="cd16914">
    <property type="entry name" value="EcfT"/>
    <property type="match status" value="1"/>
</dbReference>
<feature type="transmembrane region" description="Helical" evidence="5">
    <location>
        <begin position="28"/>
        <end position="46"/>
    </location>
</feature>
<dbReference type="InterPro" id="IPR003339">
    <property type="entry name" value="ABC/ECF_trnsptr_transmembrane"/>
</dbReference>
<evidence type="ECO:0000256" key="4">
    <source>
        <dbReference type="ARBA" id="ARBA00023136"/>
    </source>
</evidence>
<keyword evidence="3 5" id="KW-1133">Transmembrane helix</keyword>
<evidence type="ECO:0000256" key="3">
    <source>
        <dbReference type="ARBA" id="ARBA00022989"/>
    </source>
</evidence>
<feature type="transmembrane region" description="Helical" evidence="5">
    <location>
        <begin position="53"/>
        <end position="70"/>
    </location>
</feature>
<evidence type="ECO:0000256" key="2">
    <source>
        <dbReference type="ARBA" id="ARBA00022692"/>
    </source>
</evidence>
<keyword evidence="4 5" id="KW-0472">Membrane</keyword>
<comment type="subcellular location">
    <subcellularLocation>
        <location evidence="1">Membrane</location>
        <topology evidence="1">Multi-pass membrane protein</topology>
    </subcellularLocation>
</comment>
<dbReference type="GO" id="GO:0005886">
    <property type="term" value="C:plasma membrane"/>
    <property type="evidence" value="ECO:0007669"/>
    <property type="project" value="UniProtKB-ARBA"/>
</dbReference>
<proteinExistence type="predicted"/>
<organism evidence="6">
    <name type="scientific">Vecturithrix granuli</name>
    <dbReference type="NCBI Taxonomy" id="1499967"/>
    <lineage>
        <taxon>Bacteria</taxon>
        <taxon>Candidatus Moduliflexota</taxon>
        <taxon>Candidatus Vecturitrichia</taxon>
        <taxon>Candidatus Vecturitrichales</taxon>
        <taxon>Candidatus Vecturitrichaceae</taxon>
        <taxon>Candidatus Vecturithrix</taxon>
    </lineage>
</organism>
<evidence type="ECO:0000313" key="7">
    <source>
        <dbReference type="Proteomes" id="UP000030661"/>
    </source>
</evidence>
<accession>A0A081C3E3</accession>
<dbReference type="PANTHER" id="PTHR33514">
    <property type="entry name" value="PROTEIN ABCI12, CHLOROPLASTIC"/>
    <property type="match status" value="1"/>
</dbReference>
<feature type="transmembrane region" description="Helical" evidence="5">
    <location>
        <begin position="90"/>
        <end position="110"/>
    </location>
</feature>
<reference evidence="6" key="1">
    <citation type="journal article" date="2015" name="PeerJ">
        <title>First genomic representation of candidate bacterial phylum KSB3 points to enhanced environmental sensing as a trigger of wastewater bulking.</title>
        <authorList>
            <person name="Sekiguchi Y."/>
            <person name="Ohashi A."/>
            <person name="Parks D.H."/>
            <person name="Yamauchi T."/>
            <person name="Tyson G.W."/>
            <person name="Hugenholtz P."/>
        </authorList>
    </citation>
    <scope>NUCLEOTIDE SEQUENCE [LARGE SCALE GENOMIC DNA]</scope>
</reference>
<feature type="transmembrane region" description="Helical" evidence="5">
    <location>
        <begin position="217"/>
        <end position="235"/>
    </location>
</feature>
<name>A0A081C3E3_VECG1</name>
<gene>
    <name evidence="6" type="ORF">U27_06074</name>
</gene>
<sequence length="238" mass="26876">MRLDPRTAFLATVMLILATFQSNQYFTLLMLGLLFLLVLFSTGTPLRIYVHNLSLLTWLLVFTFFAYLWGEGSSDVRDNLDAGLQAIGQLSVVVGWATILGNSVSPLAMVNGLERLLRPLGLARLPISRFSIIAMLSLRFIPVLLQESQHLLDAYIARGIEIQCGSIITRLKNYALLCGPLFSSLLRRVEHVALAMESRAFHADAERTSFYELRMTWFDYLILIVSFSILVFVMVHDE</sequence>
<evidence type="ECO:0000313" key="6">
    <source>
        <dbReference type="EMBL" id="GAK59098.1"/>
    </source>
</evidence>
<keyword evidence="7" id="KW-1185">Reference proteome</keyword>
<dbReference type="Pfam" id="PF02361">
    <property type="entry name" value="CbiQ"/>
    <property type="match status" value="1"/>
</dbReference>
<dbReference type="AlphaFoldDB" id="A0A081C3E3"/>
<dbReference type="HOGENOM" id="CLU_056469_2_2_0"/>
<evidence type="ECO:0000256" key="5">
    <source>
        <dbReference type="SAM" id="Phobius"/>
    </source>
</evidence>
<dbReference type="eggNOG" id="COG0619">
    <property type="taxonomic scope" value="Bacteria"/>
</dbReference>
<dbReference type="Proteomes" id="UP000030661">
    <property type="component" value="Unassembled WGS sequence"/>
</dbReference>